<dbReference type="InterPro" id="IPR035979">
    <property type="entry name" value="RBD_domain_sf"/>
</dbReference>
<evidence type="ECO:0000259" key="9">
    <source>
        <dbReference type="PROSITE" id="PS50102"/>
    </source>
</evidence>
<feature type="compositionally biased region" description="Polar residues" evidence="7">
    <location>
        <begin position="661"/>
        <end position="677"/>
    </location>
</feature>
<dbReference type="SUPFAM" id="SSF51126">
    <property type="entry name" value="Pectin lyase-like"/>
    <property type="match status" value="1"/>
</dbReference>
<dbReference type="InterPro" id="IPR036020">
    <property type="entry name" value="WW_dom_sf"/>
</dbReference>
<evidence type="ECO:0000256" key="1">
    <source>
        <dbReference type="ARBA" id="ARBA00005184"/>
    </source>
</evidence>
<dbReference type="PROSITE" id="PS50102">
    <property type="entry name" value="RRM"/>
    <property type="match status" value="2"/>
</dbReference>
<comment type="similarity">
    <text evidence="2">Belongs to the pectinesterase family.</text>
</comment>
<sequence length="787" mass="88708">MKGVTFYSFCYHNYYIVCLMVIILVNESHQHLHGISTQIANTITVDLNGEGNYKTVQSAIDSIPLQNQNWIRILIKEGVYIENVTIPIGKGYIYLQGAGIEKTTIAYDDHQLTNTSSTFTSYPDNIIISGITFKNTYNIGLITSSNRPIKPAGCTLNLTLGIYAPERMYGTITAQGRESPEDNGGFVFKGCTITGNGKTLLGRAWKPYARVIFYSSTFSDVVLPIGWDAWTAKGQESHTTFVEYGCSGSGADTSQRVPWMKKASAINIVSFTDISFINQEGWINKLPMERRVGNAFPGQPPPPVPYYHNNNNYNPHHHQIHPPHHHIAAVGFHQYPQNDNRDQRFNQPHFDNHYPAQQQQQQHNMIVDAPPFPPTSGFSPSPVSLRKRRSLSSTPDPSAADGSIAKLYVAPVPKTATEEDVRQVFEKYGNVTEIILPKDKNTCERAAYCFVKYKKLEEGSAAIAALTDQYTFPGEMAPVKVRYADAERERGCQQLKLQRNSMLDASTNKQQKWMSMRYGIIEDIYMALDDMKISRGYAFVQFLRREMALAAIKGLNGVFTMRGSDQPLTVRFADPKKPRLGEPRSNFNAPPAMQQFDQNWHPQPYPQWGNNEPRAAQHHDFASQPNHFPQQNAQAASEVHQDTPPQNSETAIAETRGDGQKISSQSNAFPEDQNTVSPECDWSEHTCPDGNKYYFHCVTCESTWEKPEEYSMFERWFDEQTRQQDDKLVSPPLNNQSQGEIEENSEQLQSHPMQQTTKLQQPSLSTADEEKNLVYPLTSSGLGAFGK</sequence>
<keyword evidence="6" id="KW-0694">RNA-binding</keyword>
<feature type="compositionally biased region" description="Low complexity" evidence="7">
    <location>
        <begin position="375"/>
        <end position="384"/>
    </location>
</feature>
<dbReference type="CDD" id="cd00201">
    <property type="entry name" value="WW"/>
    <property type="match status" value="1"/>
</dbReference>
<dbReference type="SUPFAM" id="SSF51045">
    <property type="entry name" value="WW domain"/>
    <property type="match status" value="1"/>
</dbReference>
<proteinExistence type="inferred from homology"/>
<dbReference type="SMART" id="SM00456">
    <property type="entry name" value="WW"/>
    <property type="match status" value="1"/>
</dbReference>
<dbReference type="GO" id="GO:0042545">
    <property type="term" value="P:cell wall modification"/>
    <property type="evidence" value="ECO:0007669"/>
    <property type="project" value="InterPro"/>
</dbReference>
<dbReference type="Proteomes" id="UP000836841">
    <property type="component" value="Chromosome 4"/>
</dbReference>
<evidence type="ECO:0000259" key="8">
    <source>
        <dbReference type="PROSITE" id="PS50020"/>
    </source>
</evidence>
<feature type="non-terminal residue" evidence="10">
    <location>
        <position position="787"/>
    </location>
</feature>
<dbReference type="GO" id="GO:0030599">
    <property type="term" value="F:pectinesterase activity"/>
    <property type="evidence" value="ECO:0007669"/>
    <property type="project" value="UniProtKB-EC"/>
</dbReference>
<dbReference type="InterPro" id="IPR001202">
    <property type="entry name" value="WW_dom"/>
</dbReference>
<dbReference type="PROSITE" id="PS01159">
    <property type="entry name" value="WW_DOMAIN_1"/>
    <property type="match status" value="1"/>
</dbReference>
<evidence type="ECO:0000256" key="4">
    <source>
        <dbReference type="ARBA" id="ARBA00022801"/>
    </source>
</evidence>
<feature type="region of interest" description="Disordered" evidence="7">
    <location>
        <begin position="573"/>
        <end position="678"/>
    </location>
</feature>
<evidence type="ECO:0000313" key="11">
    <source>
        <dbReference type="Proteomes" id="UP000836841"/>
    </source>
</evidence>
<dbReference type="Pfam" id="PF00397">
    <property type="entry name" value="WW"/>
    <property type="match status" value="1"/>
</dbReference>
<evidence type="ECO:0000313" key="10">
    <source>
        <dbReference type="EMBL" id="CAH2057643.1"/>
    </source>
</evidence>
<dbReference type="InterPro" id="IPR012677">
    <property type="entry name" value="Nucleotide-bd_a/b_plait_sf"/>
</dbReference>
<evidence type="ECO:0000256" key="3">
    <source>
        <dbReference type="ARBA" id="ARBA00013229"/>
    </source>
</evidence>
<evidence type="ECO:0000256" key="7">
    <source>
        <dbReference type="SAM" id="MobiDB-lite"/>
    </source>
</evidence>
<dbReference type="InterPro" id="IPR000070">
    <property type="entry name" value="Pectinesterase_cat"/>
</dbReference>
<feature type="domain" description="RRM" evidence="9">
    <location>
        <begin position="405"/>
        <end position="486"/>
    </location>
</feature>
<dbReference type="SUPFAM" id="SSF54928">
    <property type="entry name" value="RNA-binding domain, RBD"/>
    <property type="match status" value="2"/>
</dbReference>
<evidence type="ECO:0000256" key="5">
    <source>
        <dbReference type="ARBA" id="ARBA00023085"/>
    </source>
</evidence>
<dbReference type="PROSITE" id="PS50020">
    <property type="entry name" value="WW_DOMAIN_2"/>
    <property type="match status" value="1"/>
</dbReference>
<reference evidence="10 11" key="1">
    <citation type="submission" date="2022-03" db="EMBL/GenBank/DDBJ databases">
        <authorList>
            <person name="Nunn A."/>
            <person name="Chopra R."/>
            <person name="Nunn A."/>
            <person name="Contreras Garrido A."/>
        </authorList>
    </citation>
    <scope>NUCLEOTIDE SEQUENCE [LARGE SCALE GENOMIC DNA]</scope>
</reference>
<dbReference type="EMBL" id="OU466860">
    <property type="protein sequence ID" value="CAH2057643.1"/>
    <property type="molecule type" value="Genomic_DNA"/>
</dbReference>
<dbReference type="InterPro" id="IPR012334">
    <property type="entry name" value="Pectin_lyas_fold"/>
</dbReference>
<dbReference type="PANTHER" id="PTHR31321">
    <property type="entry name" value="ACYL-COA THIOESTER HYDROLASE YBHC-RELATED"/>
    <property type="match status" value="1"/>
</dbReference>
<dbReference type="InterPro" id="IPR000504">
    <property type="entry name" value="RRM_dom"/>
</dbReference>
<dbReference type="Gene3D" id="3.30.70.330">
    <property type="match status" value="2"/>
</dbReference>
<feature type="domain" description="RRM" evidence="9">
    <location>
        <begin position="493"/>
        <end position="575"/>
    </location>
</feature>
<feature type="compositionally biased region" description="Polar residues" evidence="7">
    <location>
        <begin position="623"/>
        <end position="635"/>
    </location>
</feature>
<keyword evidence="11" id="KW-1185">Reference proteome</keyword>
<dbReference type="EC" id="3.1.1.11" evidence="3"/>
<gene>
    <name evidence="10" type="ORF">TAV2_LOCUS14163</name>
</gene>
<evidence type="ECO:0000256" key="6">
    <source>
        <dbReference type="PROSITE-ProRule" id="PRU00176"/>
    </source>
</evidence>
<keyword evidence="4" id="KW-0378">Hydrolase</keyword>
<feature type="compositionally biased region" description="Basic and acidic residues" evidence="7">
    <location>
        <begin position="573"/>
        <end position="582"/>
    </location>
</feature>
<protein>
    <recommendedName>
        <fullName evidence="3">pectinesterase</fullName>
        <ecNumber evidence="3">3.1.1.11</ecNumber>
    </recommendedName>
</protein>
<dbReference type="GO" id="GO:0045490">
    <property type="term" value="P:pectin catabolic process"/>
    <property type="evidence" value="ECO:0007669"/>
    <property type="project" value="TreeGrafter"/>
</dbReference>
<evidence type="ECO:0000256" key="2">
    <source>
        <dbReference type="ARBA" id="ARBA00008891"/>
    </source>
</evidence>
<comment type="pathway">
    <text evidence="1">Glycan metabolism; pectin degradation; 2-dehydro-3-deoxy-D-gluconate from pectin: step 1/5.</text>
</comment>
<dbReference type="GO" id="GO:0003723">
    <property type="term" value="F:RNA binding"/>
    <property type="evidence" value="ECO:0007669"/>
    <property type="project" value="UniProtKB-UniRule"/>
</dbReference>
<dbReference type="PANTHER" id="PTHR31321:SF76">
    <property type="entry name" value="PECTINESTERASE 10-RELATED"/>
    <property type="match status" value="1"/>
</dbReference>
<dbReference type="SMART" id="SM00360">
    <property type="entry name" value="RRM"/>
    <property type="match status" value="2"/>
</dbReference>
<keyword evidence="5" id="KW-0063">Aspartyl esterase</keyword>
<dbReference type="Gene3D" id="2.20.70.10">
    <property type="match status" value="1"/>
</dbReference>
<dbReference type="InterPro" id="IPR011050">
    <property type="entry name" value="Pectin_lyase_fold/virulence"/>
</dbReference>
<feature type="region of interest" description="Disordered" evidence="7">
    <location>
        <begin position="336"/>
        <end position="400"/>
    </location>
</feature>
<dbReference type="Gene3D" id="2.160.20.10">
    <property type="entry name" value="Single-stranded right-handed beta-helix, Pectin lyase-like"/>
    <property type="match status" value="2"/>
</dbReference>
<accession>A0AAU9S3A5</accession>
<dbReference type="AlphaFoldDB" id="A0AAU9S3A5"/>
<feature type="domain" description="WW" evidence="8">
    <location>
        <begin position="682"/>
        <end position="709"/>
    </location>
</feature>
<dbReference type="Pfam" id="PF00076">
    <property type="entry name" value="RRM_1"/>
    <property type="match status" value="2"/>
</dbReference>
<organism evidence="10 11">
    <name type="scientific">Thlaspi arvense</name>
    <name type="common">Field penny-cress</name>
    <dbReference type="NCBI Taxonomy" id="13288"/>
    <lineage>
        <taxon>Eukaryota</taxon>
        <taxon>Viridiplantae</taxon>
        <taxon>Streptophyta</taxon>
        <taxon>Embryophyta</taxon>
        <taxon>Tracheophyta</taxon>
        <taxon>Spermatophyta</taxon>
        <taxon>Magnoliopsida</taxon>
        <taxon>eudicotyledons</taxon>
        <taxon>Gunneridae</taxon>
        <taxon>Pentapetalae</taxon>
        <taxon>rosids</taxon>
        <taxon>malvids</taxon>
        <taxon>Brassicales</taxon>
        <taxon>Brassicaceae</taxon>
        <taxon>Thlaspideae</taxon>
        <taxon>Thlaspi</taxon>
    </lineage>
</organism>
<feature type="compositionally biased region" description="Polar residues" evidence="7">
    <location>
        <begin position="746"/>
        <end position="766"/>
    </location>
</feature>
<feature type="region of interest" description="Disordered" evidence="7">
    <location>
        <begin position="722"/>
        <end position="787"/>
    </location>
</feature>
<name>A0AAU9S3A5_THLAR</name>
<dbReference type="Pfam" id="PF01095">
    <property type="entry name" value="Pectinesterase"/>
    <property type="match status" value="2"/>
</dbReference>